<feature type="coiled-coil region" evidence="7">
    <location>
        <begin position="51"/>
        <end position="85"/>
    </location>
</feature>
<protein>
    <recommendedName>
        <fullName evidence="8">AAA+ ATPase domain-containing protein</fullName>
    </recommendedName>
</protein>
<keyword evidence="4" id="KW-0547">Nucleotide-binding</keyword>
<proteinExistence type="inferred from homology"/>
<keyword evidence="2" id="KW-0433">Leucine-rich repeat</keyword>
<evidence type="ECO:0000256" key="6">
    <source>
        <dbReference type="ARBA" id="ARBA00022840"/>
    </source>
</evidence>
<accession>A0ABR2TVZ3</accession>
<dbReference type="SMART" id="SM00382">
    <property type="entry name" value="AAA"/>
    <property type="match status" value="1"/>
</dbReference>
<dbReference type="Pfam" id="PF23247">
    <property type="entry name" value="LRR_RPS2"/>
    <property type="match status" value="1"/>
</dbReference>
<dbReference type="SUPFAM" id="SSF52058">
    <property type="entry name" value="L domain-like"/>
    <property type="match status" value="1"/>
</dbReference>
<dbReference type="Pfam" id="PF00931">
    <property type="entry name" value="NB-ARC"/>
    <property type="match status" value="1"/>
</dbReference>
<dbReference type="Proteomes" id="UP001396334">
    <property type="component" value="Unassembled WGS sequence"/>
</dbReference>
<dbReference type="SMART" id="SM00369">
    <property type="entry name" value="LRR_TYP"/>
    <property type="match status" value="3"/>
</dbReference>
<dbReference type="PANTHER" id="PTHR33463">
    <property type="entry name" value="NB-ARC DOMAIN-CONTAINING PROTEIN-RELATED"/>
    <property type="match status" value="1"/>
</dbReference>
<dbReference type="InterPro" id="IPR057135">
    <property type="entry name" value="At4g27190-like_LRR"/>
</dbReference>
<dbReference type="InterPro" id="IPR027417">
    <property type="entry name" value="P-loop_NTPase"/>
</dbReference>
<dbReference type="PRINTS" id="PR00364">
    <property type="entry name" value="DISEASERSIST"/>
</dbReference>
<dbReference type="PANTHER" id="PTHR33463:SF202">
    <property type="entry name" value="NB-ARC DOMAIN-CONTAINING PROTEIN"/>
    <property type="match status" value="1"/>
</dbReference>
<gene>
    <name evidence="9" type="ORF">V6N11_016763</name>
</gene>
<evidence type="ECO:0000256" key="4">
    <source>
        <dbReference type="ARBA" id="ARBA00022741"/>
    </source>
</evidence>
<keyword evidence="3" id="KW-0677">Repeat</keyword>
<dbReference type="InterPro" id="IPR036388">
    <property type="entry name" value="WH-like_DNA-bd_sf"/>
</dbReference>
<evidence type="ECO:0000259" key="8">
    <source>
        <dbReference type="SMART" id="SM00382"/>
    </source>
</evidence>
<evidence type="ECO:0000256" key="1">
    <source>
        <dbReference type="ARBA" id="ARBA00008894"/>
    </source>
</evidence>
<reference evidence="9 10" key="1">
    <citation type="journal article" date="2024" name="G3 (Bethesda)">
        <title>Genome assembly of Hibiscus sabdariffa L. provides insights into metabolisms of medicinal natural products.</title>
        <authorList>
            <person name="Kim T."/>
        </authorList>
    </citation>
    <scope>NUCLEOTIDE SEQUENCE [LARGE SCALE GENOMIC DNA]</scope>
    <source>
        <strain evidence="9">TK-2024</strain>
        <tissue evidence="9">Old leaves</tissue>
    </source>
</reference>
<dbReference type="EMBL" id="JBBPBN010000004">
    <property type="protein sequence ID" value="KAK9041673.1"/>
    <property type="molecule type" value="Genomic_DNA"/>
</dbReference>
<dbReference type="InterPro" id="IPR003591">
    <property type="entry name" value="Leu-rich_rpt_typical-subtyp"/>
</dbReference>
<comment type="similarity">
    <text evidence="1">Belongs to the disease resistance NB-LRR family.</text>
</comment>
<evidence type="ECO:0000313" key="10">
    <source>
        <dbReference type="Proteomes" id="UP001396334"/>
    </source>
</evidence>
<keyword evidence="5" id="KW-0611">Plant defense</keyword>
<evidence type="ECO:0000256" key="3">
    <source>
        <dbReference type="ARBA" id="ARBA00022737"/>
    </source>
</evidence>
<dbReference type="SUPFAM" id="SSF52540">
    <property type="entry name" value="P-loop containing nucleoside triphosphate hydrolases"/>
    <property type="match status" value="1"/>
</dbReference>
<evidence type="ECO:0000256" key="7">
    <source>
        <dbReference type="SAM" id="Coils"/>
    </source>
</evidence>
<dbReference type="Gene3D" id="3.40.50.300">
    <property type="entry name" value="P-loop containing nucleotide triphosphate hydrolases"/>
    <property type="match status" value="1"/>
</dbReference>
<keyword evidence="6" id="KW-0067">ATP-binding</keyword>
<keyword evidence="7" id="KW-0175">Coiled coil</keyword>
<feature type="domain" description="AAA+ ATPase" evidence="8">
    <location>
        <begin position="197"/>
        <end position="336"/>
    </location>
</feature>
<dbReference type="InterPro" id="IPR003593">
    <property type="entry name" value="AAA+_ATPase"/>
</dbReference>
<dbReference type="Gene3D" id="1.10.8.430">
    <property type="entry name" value="Helical domain of apoptotic protease-activating factors"/>
    <property type="match status" value="1"/>
</dbReference>
<dbReference type="InterPro" id="IPR032675">
    <property type="entry name" value="LRR_dom_sf"/>
</dbReference>
<dbReference type="InterPro" id="IPR001611">
    <property type="entry name" value="Leu-rich_rpt"/>
</dbReference>
<dbReference type="Gene3D" id="1.10.10.10">
    <property type="entry name" value="Winged helix-like DNA-binding domain superfamily/Winged helix DNA-binding domain"/>
    <property type="match status" value="1"/>
</dbReference>
<dbReference type="Pfam" id="PF13855">
    <property type="entry name" value="LRR_8"/>
    <property type="match status" value="2"/>
</dbReference>
<dbReference type="InterPro" id="IPR042197">
    <property type="entry name" value="Apaf_helical"/>
</dbReference>
<evidence type="ECO:0000256" key="2">
    <source>
        <dbReference type="ARBA" id="ARBA00022614"/>
    </source>
</evidence>
<name>A0ABR2TVZ3_9ROSI</name>
<comment type="caution">
    <text evidence="9">The sequence shown here is derived from an EMBL/GenBank/DDBJ whole genome shotgun (WGS) entry which is preliminary data.</text>
</comment>
<dbReference type="InterPro" id="IPR050905">
    <property type="entry name" value="Plant_NBS-LRR"/>
</dbReference>
<dbReference type="InterPro" id="IPR058922">
    <property type="entry name" value="WHD_DRP"/>
</dbReference>
<keyword evidence="10" id="KW-1185">Reference proteome</keyword>
<dbReference type="Pfam" id="PF23559">
    <property type="entry name" value="WHD_DRP"/>
    <property type="match status" value="1"/>
</dbReference>
<evidence type="ECO:0000256" key="5">
    <source>
        <dbReference type="ARBA" id="ARBA00022821"/>
    </source>
</evidence>
<organism evidence="9 10">
    <name type="scientific">Hibiscus sabdariffa</name>
    <name type="common">roselle</name>
    <dbReference type="NCBI Taxonomy" id="183260"/>
    <lineage>
        <taxon>Eukaryota</taxon>
        <taxon>Viridiplantae</taxon>
        <taxon>Streptophyta</taxon>
        <taxon>Embryophyta</taxon>
        <taxon>Tracheophyta</taxon>
        <taxon>Spermatophyta</taxon>
        <taxon>Magnoliopsida</taxon>
        <taxon>eudicotyledons</taxon>
        <taxon>Gunneridae</taxon>
        <taxon>Pentapetalae</taxon>
        <taxon>rosids</taxon>
        <taxon>malvids</taxon>
        <taxon>Malvales</taxon>
        <taxon>Malvaceae</taxon>
        <taxon>Malvoideae</taxon>
        <taxon>Hibiscus</taxon>
    </lineage>
</organism>
<sequence length="1012" mass="114649">MALSFFSNTKPYKSLAKHSFTTPLAMDPLSSVIVETGRCIFTFLFTGIATLLKLRHNTDCLRKEIQKLEDRKNGIEEAVRLAETEGKCVTEQVKGWLRKVEEVGREVRPLLEKADRIAVPGCNHCWNVIPRYRLCRRMVKKRLEVMQLINSCNFDNVVMDKKSPVRAVEKQQGPSLAGQREAEEMIYKLMELLKGGENIRIAVWGMGGVGKTTLVRNLNNELESSSLMESIDIVIWITVSKDFDLKKVQSQIAKRLNLELDANDAIEERAKMLLKRLMKKKFLLILDDVWEQIDLDIVGIPQSDDQANCKILLTTRSLDVCRAMMTNKEIKLDVLKEAAAWNLFAQNAGDVVEVPGINPLARAVARECGGLPLALKTVGKSMRNKRRIELWKHALHHLRHSDPHIKHIKDEVYHRLKLSYDSLPSKTLQSCFLFCSLYPENYSIRTNELIQCWMAESLINEHQPLEECFNDGIALIETLKDSCLLEEGEYAGTVKLNDVVRDVAIWISTKQGSEEPCTSISVRNITKSLKQFSGSSELNVLFLVGNPIDKIRDNLFQGLGKVRVLNLSQSHIVSLPASISQLCELRALLLRDCCYLEKLPSLGALYELRMMDLSGTRLRELPSGTSKLNKLRELHLSRTHHLETIEAGTISGLQSLELLDMSCSAYKWDTRCNREDGRASFNEILTLEQLSVVKLRLDKVDSLVLDAAWLTKLREFDIQISTGSYDSNPLATQHDEKRAILRGVDLMGTKGLNGLLTAASALDLIICGGISALSELSVSHGLSCLKRLKSLSISKCDCITSLISGNTISRTILPNLEHLSLNRQENLGEILGGMVPRKGCLRWLKTIEVVDCKKLKTLISFALLQQVKHLEEIKVKNCRKMKYIMSGEVSAEMIPKLRVIELSDLAMLKSICSRLPAWPALETLEISNCPMLTKLPFATRNRIAALKEIRGELQWWNRVTFTNDKIRYSLQQRFQPLQPLQDDRWVRYISISLIHNIVMNYIIRTQVNKESN</sequence>
<evidence type="ECO:0000313" key="9">
    <source>
        <dbReference type="EMBL" id="KAK9041673.1"/>
    </source>
</evidence>
<dbReference type="InterPro" id="IPR002182">
    <property type="entry name" value="NB-ARC"/>
</dbReference>
<dbReference type="Gene3D" id="3.80.10.10">
    <property type="entry name" value="Ribonuclease Inhibitor"/>
    <property type="match status" value="2"/>
</dbReference>